<dbReference type="PROSITE" id="PS50850">
    <property type="entry name" value="MFS"/>
    <property type="match status" value="1"/>
</dbReference>
<evidence type="ECO:0000256" key="1">
    <source>
        <dbReference type="ARBA" id="ARBA00004651"/>
    </source>
</evidence>
<gene>
    <name evidence="4" type="ORF">PVE99_02385</name>
</gene>
<accession>A0ABD4WM28</accession>
<dbReference type="GO" id="GO:0005886">
    <property type="term" value="C:plasma membrane"/>
    <property type="evidence" value="ECO:0007669"/>
    <property type="project" value="UniProtKB-SubCell"/>
</dbReference>
<reference evidence="4 5" key="1">
    <citation type="submission" date="2023-02" db="EMBL/GenBank/DDBJ databases">
        <authorList>
            <person name="Olszewska D."/>
        </authorList>
    </citation>
    <scope>NUCLEOTIDE SEQUENCE [LARGE SCALE GENOMIC DNA]</scope>
    <source>
        <strain evidence="4 5">FDU301</strain>
    </source>
</reference>
<dbReference type="PANTHER" id="PTHR23528">
    <property type="match status" value="1"/>
</dbReference>
<evidence type="ECO:0000259" key="3">
    <source>
        <dbReference type="PROSITE" id="PS50850"/>
    </source>
</evidence>
<comment type="subcellular location">
    <subcellularLocation>
        <location evidence="1">Cell membrane</location>
        <topology evidence="1">Multi-pass membrane protein</topology>
    </subcellularLocation>
</comment>
<name>A0ABD4WM28_PRIMG</name>
<feature type="domain" description="Major facilitator superfamily (MFS) profile" evidence="3">
    <location>
        <begin position="1"/>
        <end position="429"/>
    </location>
</feature>
<feature type="transmembrane region" description="Helical" evidence="2">
    <location>
        <begin position="188"/>
        <end position="208"/>
    </location>
</feature>
<feature type="transmembrane region" description="Helical" evidence="2">
    <location>
        <begin position="340"/>
        <end position="361"/>
    </location>
</feature>
<evidence type="ECO:0000313" key="4">
    <source>
        <dbReference type="EMBL" id="MDD9781284.1"/>
    </source>
</evidence>
<evidence type="ECO:0000313" key="5">
    <source>
        <dbReference type="Proteomes" id="UP001213771"/>
    </source>
</evidence>
<dbReference type="AlphaFoldDB" id="A0ABD4WM28"/>
<feature type="transmembrane region" description="Helical" evidence="2">
    <location>
        <begin position="404"/>
        <end position="424"/>
    </location>
</feature>
<feature type="transmembrane region" description="Helical" evidence="2">
    <location>
        <begin position="162"/>
        <end position="182"/>
    </location>
</feature>
<dbReference type="EMBL" id="JARAOX010000096">
    <property type="protein sequence ID" value="MDD9781284.1"/>
    <property type="molecule type" value="Genomic_DNA"/>
</dbReference>
<sequence length="429" mass="46418">MNTMPLKNTSETTETTNLRHNTISLKRLVPGLIIGPASWLGPYIATSSLFLPALIQYLDADNKITLVALFSSVGMVTAAISNMIAGYLSDRTKSRFGKRTPWLVSGAFVFMLAMIFASMSTTIPLLLTSWALGQVALNFIVAPMVAWLDLAPESGKGTASSAYGGLGMALGNNAFTILAAVFLGQYRLGFIIFGIITFIGTLIAAFIVREPSNLDENISISTEKKKFSVKEVLKVFPKWSIGRDYYLALIGKIFQGVGNFAVTGYLLYIMTDFLHKDTSSTQQSIQLINIIMLIFGVIMGFIAGPISDKFKVLKLPVGLSTILVGLGALSIFFLQNSTGMIIYAFMAGFGMGIWNSLDNLLNLKVIPDKERVGFFLGIYNLGNTATQAIAPIIAAFMISALGFSSIFIMSFVFSILGGILILSIKSVSR</sequence>
<feature type="transmembrane region" description="Helical" evidence="2">
    <location>
        <begin position="28"/>
        <end position="58"/>
    </location>
</feature>
<dbReference type="Proteomes" id="UP001213771">
    <property type="component" value="Unassembled WGS sequence"/>
</dbReference>
<feature type="transmembrane region" description="Helical" evidence="2">
    <location>
        <begin position="315"/>
        <end position="334"/>
    </location>
</feature>
<feature type="transmembrane region" description="Helical" evidence="2">
    <location>
        <begin position="373"/>
        <end position="398"/>
    </location>
</feature>
<feature type="transmembrane region" description="Helical" evidence="2">
    <location>
        <begin position="131"/>
        <end position="150"/>
    </location>
</feature>
<evidence type="ECO:0000256" key="2">
    <source>
        <dbReference type="SAM" id="Phobius"/>
    </source>
</evidence>
<keyword evidence="2" id="KW-0812">Transmembrane</keyword>
<feature type="transmembrane region" description="Helical" evidence="2">
    <location>
        <begin position="100"/>
        <end position="119"/>
    </location>
</feature>
<protein>
    <submittedName>
        <fullName evidence="4">MFS transporter</fullName>
    </submittedName>
</protein>
<proteinExistence type="predicted"/>
<feature type="transmembrane region" description="Helical" evidence="2">
    <location>
        <begin position="64"/>
        <end position="88"/>
    </location>
</feature>
<comment type="caution">
    <text evidence="4">The sequence shown here is derived from an EMBL/GenBank/DDBJ whole genome shotgun (WGS) entry which is preliminary data.</text>
</comment>
<keyword evidence="2" id="KW-1133">Transmembrane helix</keyword>
<dbReference type="InterPro" id="IPR020846">
    <property type="entry name" value="MFS_dom"/>
</dbReference>
<dbReference type="PANTHER" id="PTHR23528:SF1">
    <property type="entry name" value="MAJOR FACILITATOR SUPERFAMILY (MFS) PROFILE DOMAIN-CONTAINING PROTEIN"/>
    <property type="match status" value="1"/>
</dbReference>
<organism evidence="4 5">
    <name type="scientific">Priestia megaterium</name>
    <name type="common">Bacillus megaterium</name>
    <dbReference type="NCBI Taxonomy" id="1404"/>
    <lineage>
        <taxon>Bacteria</taxon>
        <taxon>Bacillati</taxon>
        <taxon>Bacillota</taxon>
        <taxon>Bacilli</taxon>
        <taxon>Bacillales</taxon>
        <taxon>Bacillaceae</taxon>
        <taxon>Priestia</taxon>
    </lineage>
</organism>
<dbReference type="InterPro" id="IPR011701">
    <property type="entry name" value="MFS"/>
</dbReference>
<feature type="transmembrane region" description="Helical" evidence="2">
    <location>
        <begin position="283"/>
        <end position="303"/>
    </location>
</feature>
<feature type="transmembrane region" description="Helical" evidence="2">
    <location>
        <begin position="245"/>
        <end position="271"/>
    </location>
</feature>
<dbReference type="Pfam" id="PF07690">
    <property type="entry name" value="MFS_1"/>
    <property type="match status" value="1"/>
</dbReference>
<dbReference type="RefSeq" id="WP_218216203.1">
    <property type="nucleotide sequence ID" value="NZ_JAHTKR010000024.1"/>
</dbReference>
<keyword evidence="2" id="KW-0472">Membrane</keyword>